<accession>A0A1W1W1L5</accession>
<reference evidence="1 2" key="1">
    <citation type="submission" date="2017-04" db="EMBL/GenBank/DDBJ databases">
        <authorList>
            <person name="Afonso C.L."/>
            <person name="Miller P.J."/>
            <person name="Scott M.A."/>
            <person name="Spackman E."/>
            <person name="Goraichik I."/>
            <person name="Dimitrov K.M."/>
            <person name="Suarez D.L."/>
            <person name="Swayne D.E."/>
        </authorList>
    </citation>
    <scope>NUCLEOTIDE SEQUENCE [LARGE SCALE GENOMIC DNA]</scope>
    <source>
        <strain evidence="1 2">DSM 11622</strain>
    </source>
</reference>
<dbReference type="EMBL" id="FWWW01000091">
    <property type="protein sequence ID" value="SMB99519.1"/>
    <property type="molecule type" value="Genomic_DNA"/>
</dbReference>
<dbReference type="OrthoDB" id="9775118at2"/>
<dbReference type="RefSeq" id="WP_159452091.1">
    <property type="nucleotide sequence ID" value="NZ_FWWW01000091.1"/>
</dbReference>
<gene>
    <name evidence="1" type="ORF">SAMN00120144_0237</name>
</gene>
<protein>
    <submittedName>
        <fullName evidence="1">Uncharacterized protein</fullName>
    </submittedName>
</protein>
<keyword evidence="2" id="KW-1185">Reference proteome</keyword>
<dbReference type="Proteomes" id="UP000192266">
    <property type="component" value="Unassembled WGS sequence"/>
</dbReference>
<proteinExistence type="predicted"/>
<name>A0A1W1W1L5_9BACT</name>
<evidence type="ECO:0000313" key="1">
    <source>
        <dbReference type="EMBL" id="SMB99519.1"/>
    </source>
</evidence>
<sequence>MPTTLTLCQLKDMHGYLNLHQEAFFGLAGLEYRRGGDYARIAMLQ</sequence>
<organism evidence="1 2">
    <name type="scientific">Hymenobacter roseosalivarius DSM 11622</name>
    <dbReference type="NCBI Taxonomy" id="645990"/>
    <lineage>
        <taxon>Bacteria</taxon>
        <taxon>Pseudomonadati</taxon>
        <taxon>Bacteroidota</taxon>
        <taxon>Cytophagia</taxon>
        <taxon>Cytophagales</taxon>
        <taxon>Hymenobacteraceae</taxon>
        <taxon>Hymenobacter</taxon>
    </lineage>
</organism>
<evidence type="ECO:0000313" key="2">
    <source>
        <dbReference type="Proteomes" id="UP000192266"/>
    </source>
</evidence>
<dbReference type="AlphaFoldDB" id="A0A1W1W1L5"/>
<dbReference type="STRING" id="645990.SAMN00120144_0237"/>